<evidence type="ECO:0000256" key="3">
    <source>
        <dbReference type="HAMAP-Rule" id="MF_01357"/>
    </source>
</evidence>
<feature type="region of interest" description="Disordered" evidence="6">
    <location>
        <begin position="175"/>
        <end position="211"/>
    </location>
</feature>
<dbReference type="NCBIfam" id="TIGR01961">
    <property type="entry name" value="NuoC_fam"/>
    <property type="match status" value="1"/>
</dbReference>
<keyword evidence="2 3" id="KW-0813">Transport</keyword>
<sequence length="211" mass="24097">MNALIESLQPRFEGLEPRKSSDHPAVQCPADLILPLIECLRDEFEYNLLSDVTAIDWSEEESPRFSVVYHLYSVKEARYIRVVTNCVDDENPSVASIVALFPGANWHERETFDMFGIRFEGHPDLRRILMWDEYPYYPLRKEFPLAGIETELPDSEIGEETKAKVLPAPMMGGPFVSKSGAPMSKAEPRAKDQSWTEWQKKTSLEDGGEDK</sequence>
<keyword evidence="3 5" id="KW-0874">Quinone</keyword>
<evidence type="ECO:0000256" key="4">
    <source>
        <dbReference type="RuleBase" id="RU003456"/>
    </source>
</evidence>
<proteinExistence type="inferred from homology"/>
<dbReference type="GO" id="GO:0005886">
    <property type="term" value="C:plasma membrane"/>
    <property type="evidence" value="ECO:0007669"/>
    <property type="project" value="UniProtKB-SubCell"/>
</dbReference>
<dbReference type="GO" id="GO:0008137">
    <property type="term" value="F:NADH dehydrogenase (ubiquinone) activity"/>
    <property type="evidence" value="ECO:0007669"/>
    <property type="project" value="InterPro"/>
</dbReference>
<feature type="compositionally biased region" description="Basic and acidic residues" evidence="6">
    <location>
        <begin position="186"/>
        <end position="211"/>
    </location>
</feature>
<dbReference type="InterPro" id="IPR037232">
    <property type="entry name" value="NADH_quin_OxRdtase_su_C/D-like"/>
</dbReference>
<name>A0A7X1AXS1_9BACT</name>
<evidence type="ECO:0000259" key="7">
    <source>
        <dbReference type="Pfam" id="PF00329"/>
    </source>
</evidence>
<comment type="subcellular location">
    <subcellularLocation>
        <location evidence="3">Cell membrane</location>
        <topology evidence="3">Peripheral membrane protein</topology>
        <orientation evidence="3">Cytoplasmic side</orientation>
    </subcellularLocation>
</comment>
<comment type="function">
    <text evidence="3">NDH-1 shuttles electrons from NADH, via FMN and iron-sulfur (Fe-S) centers, to quinones in the respiratory chain. The immediate electron acceptor for the enzyme in this species is believed to be ubiquinone. Couples the redox reaction to proton translocation (for every two electrons transferred, four hydrogen ions are translocated across the cytoplasmic membrane), and thus conserves the redox energy in a proton gradient.</text>
</comment>
<dbReference type="Gene3D" id="3.30.460.80">
    <property type="entry name" value="NADH:ubiquinone oxidoreductase, 30kDa subunit"/>
    <property type="match status" value="1"/>
</dbReference>
<keyword evidence="3" id="KW-1003">Cell membrane</keyword>
<evidence type="ECO:0000256" key="6">
    <source>
        <dbReference type="SAM" id="MobiDB-lite"/>
    </source>
</evidence>
<dbReference type="RefSeq" id="WP_185691504.1">
    <property type="nucleotide sequence ID" value="NZ_JACHVA010000036.1"/>
</dbReference>
<comment type="caution">
    <text evidence="8">The sequence shown here is derived from an EMBL/GenBank/DDBJ whole genome shotgun (WGS) entry which is preliminary data.</text>
</comment>
<dbReference type="PROSITE" id="PS00542">
    <property type="entry name" value="COMPLEX1_30K"/>
    <property type="match status" value="1"/>
</dbReference>
<organism evidence="8 9">
    <name type="scientific">Puniceicoccus vermicola</name>
    <dbReference type="NCBI Taxonomy" id="388746"/>
    <lineage>
        <taxon>Bacteria</taxon>
        <taxon>Pseudomonadati</taxon>
        <taxon>Verrucomicrobiota</taxon>
        <taxon>Opitutia</taxon>
        <taxon>Puniceicoccales</taxon>
        <taxon>Puniceicoccaceae</taxon>
        <taxon>Puniceicoccus</taxon>
    </lineage>
</organism>
<keyword evidence="3" id="KW-0830">Ubiquinone</keyword>
<comment type="subunit">
    <text evidence="3">NDH-1 is composed of 14 different subunits. Subunits NuoB, C, D, E, F, and G constitute the peripheral sector of the complex.</text>
</comment>
<gene>
    <name evidence="3" type="primary">nuoC</name>
    <name evidence="8" type="ORF">H5P30_03105</name>
</gene>
<dbReference type="AlphaFoldDB" id="A0A7X1AXS1"/>
<dbReference type="EC" id="7.1.1.-" evidence="3"/>
<reference evidence="8 9" key="1">
    <citation type="submission" date="2020-07" db="EMBL/GenBank/DDBJ databases">
        <authorList>
            <person name="Feng X."/>
        </authorList>
    </citation>
    <scope>NUCLEOTIDE SEQUENCE [LARGE SCALE GENOMIC DNA]</scope>
    <source>
        <strain evidence="8 9">JCM14086</strain>
    </source>
</reference>
<dbReference type="Proteomes" id="UP000525652">
    <property type="component" value="Unassembled WGS sequence"/>
</dbReference>
<evidence type="ECO:0000256" key="5">
    <source>
        <dbReference type="RuleBase" id="RU003582"/>
    </source>
</evidence>
<comment type="catalytic activity">
    <reaction evidence="3 5">
        <text>a quinone + NADH + 5 H(+)(in) = a quinol + NAD(+) + 4 H(+)(out)</text>
        <dbReference type="Rhea" id="RHEA:57888"/>
        <dbReference type="ChEBI" id="CHEBI:15378"/>
        <dbReference type="ChEBI" id="CHEBI:24646"/>
        <dbReference type="ChEBI" id="CHEBI:57540"/>
        <dbReference type="ChEBI" id="CHEBI:57945"/>
        <dbReference type="ChEBI" id="CHEBI:132124"/>
    </reaction>
</comment>
<evidence type="ECO:0000256" key="2">
    <source>
        <dbReference type="ARBA" id="ARBA00022448"/>
    </source>
</evidence>
<evidence type="ECO:0000313" key="8">
    <source>
        <dbReference type="EMBL" id="MBC2600765.1"/>
    </source>
</evidence>
<feature type="domain" description="NADH:ubiquinone oxidoreductase 30kDa subunit" evidence="7">
    <location>
        <begin position="27"/>
        <end position="147"/>
    </location>
</feature>
<dbReference type="PANTHER" id="PTHR10884">
    <property type="entry name" value="NADH DEHYDROGENASE UBIQUINONE IRON-SULFUR PROTEIN 3"/>
    <property type="match status" value="1"/>
</dbReference>
<evidence type="ECO:0000256" key="1">
    <source>
        <dbReference type="ARBA" id="ARBA00007569"/>
    </source>
</evidence>
<dbReference type="EMBL" id="JACHVA010000036">
    <property type="protein sequence ID" value="MBC2600765.1"/>
    <property type="molecule type" value="Genomic_DNA"/>
</dbReference>
<protein>
    <recommendedName>
        <fullName evidence="3">NADH-quinone oxidoreductase subunit C</fullName>
        <ecNumber evidence="3">7.1.1.-</ecNumber>
    </recommendedName>
    <alternativeName>
        <fullName evidence="3">NADH dehydrogenase I subunit C</fullName>
    </alternativeName>
    <alternativeName>
        <fullName evidence="3">NDH-1 subunit C</fullName>
    </alternativeName>
</protein>
<dbReference type="SUPFAM" id="SSF143243">
    <property type="entry name" value="Nqo5-like"/>
    <property type="match status" value="1"/>
</dbReference>
<keyword evidence="3 4" id="KW-0520">NAD</keyword>
<keyword evidence="3 4" id="KW-1278">Translocase</keyword>
<evidence type="ECO:0000313" key="9">
    <source>
        <dbReference type="Proteomes" id="UP000525652"/>
    </source>
</evidence>
<keyword evidence="3" id="KW-0472">Membrane</keyword>
<comment type="similarity">
    <text evidence="1 3 4">Belongs to the complex I 30 kDa subunit family.</text>
</comment>
<dbReference type="PANTHER" id="PTHR10884:SF14">
    <property type="entry name" value="NADH DEHYDROGENASE [UBIQUINONE] IRON-SULFUR PROTEIN 3, MITOCHONDRIAL"/>
    <property type="match status" value="1"/>
</dbReference>
<dbReference type="GO" id="GO:0048038">
    <property type="term" value="F:quinone binding"/>
    <property type="evidence" value="ECO:0007669"/>
    <property type="project" value="UniProtKB-KW"/>
</dbReference>
<dbReference type="InterPro" id="IPR001268">
    <property type="entry name" value="NADH_UbQ_OxRdtase_30kDa_su"/>
</dbReference>
<accession>A0A7X1AXS1</accession>
<dbReference type="InterPro" id="IPR010218">
    <property type="entry name" value="NADH_DH_suC"/>
</dbReference>
<keyword evidence="9" id="KW-1185">Reference proteome</keyword>
<dbReference type="Pfam" id="PF00329">
    <property type="entry name" value="Complex1_30kDa"/>
    <property type="match status" value="1"/>
</dbReference>
<dbReference type="GO" id="GO:0050136">
    <property type="term" value="F:NADH dehydrogenase (quinone) (non-electrogenic) activity"/>
    <property type="evidence" value="ECO:0007669"/>
    <property type="project" value="UniProtKB-UniRule"/>
</dbReference>
<dbReference type="HAMAP" id="MF_01357">
    <property type="entry name" value="NDH1_NuoC"/>
    <property type="match status" value="1"/>
</dbReference>
<dbReference type="InterPro" id="IPR020396">
    <property type="entry name" value="NADH_UbQ_OxRdtase_CS"/>
</dbReference>